<accession>A0AAD7GSC9</accession>
<keyword evidence="3" id="KW-1185">Reference proteome</keyword>
<name>A0AAD7GSC9_9AGAR</name>
<sequence>MPVRVPRESSSLSDFDTPPSWKRAPHLFTGPFVFATSSRLTRISLTHNSSSRYWPHRSVPALPPRVASITSAVPNDHVDAKGATCGSYSRNRFSPTKTRSTPSSRALTLGAGPDRVAAGEHGERHQPPSPNLCLVPFATQ</sequence>
<evidence type="ECO:0000313" key="2">
    <source>
        <dbReference type="EMBL" id="KAJ7704260.1"/>
    </source>
</evidence>
<proteinExistence type="predicted"/>
<reference evidence="2" key="1">
    <citation type="submission" date="2023-03" db="EMBL/GenBank/DDBJ databases">
        <title>Massive genome expansion in bonnet fungi (Mycena s.s.) driven by repeated elements and novel gene families across ecological guilds.</title>
        <authorList>
            <consortium name="Lawrence Berkeley National Laboratory"/>
            <person name="Harder C.B."/>
            <person name="Miyauchi S."/>
            <person name="Viragh M."/>
            <person name="Kuo A."/>
            <person name="Thoen E."/>
            <person name="Andreopoulos B."/>
            <person name="Lu D."/>
            <person name="Skrede I."/>
            <person name="Drula E."/>
            <person name="Henrissat B."/>
            <person name="Morin E."/>
            <person name="Kohler A."/>
            <person name="Barry K."/>
            <person name="LaButti K."/>
            <person name="Morin E."/>
            <person name="Salamov A."/>
            <person name="Lipzen A."/>
            <person name="Mereny Z."/>
            <person name="Hegedus B."/>
            <person name="Baldrian P."/>
            <person name="Stursova M."/>
            <person name="Weitz H."/>
            <person name="Taylor A."/>
            <person name="Grigoriev I.V."/>
            <person name="Nagy L.G."/>
            <person name="Martin F."/>
            <person name="Kauserud H."/>
        </authorList>
    </citation>
    <scope>NUCLEOTIDE SEQUENCE</scope>
    <source>
        <strain evidence="2">CBHHK182m</strain>
    </source>
</reference>
<dbReference type="EMBL" id="JARKIB010000488">
    <property type="protein sequence ID" value="KAJ7704260.1"/>
    <property type="molecule type" value="Genomic_DNA"/>
</dbReference>
<feature type="region of interest" description="Disordered" evidence="1">
    <location>
        <begin position="81"/>
        <end position="140"/>
    </location>
</feature>
<feature type="compositionally biased region" description="Basic and acidic residues" evidence="1">
    <location>
        <begin position="117"/>
        <end position="126"/>
    </location>
</feature>
<evidence type="ECO:0000313" key="3">
    <source>
        <dbReference type="Proteomes" id="UP001215598"/>
    </source>
</evidence>
<organism evidence="2 3">
    <name type="scientific">Mycena metata</name>
    <dbReference type="NCBI Taxonomy" id="1033252"/>
    <lineage>
        <taxon>Eukaryota</taxon>
        <taxon>Fungi</taxon>
        <taxon>Dikarya</taxon>
        <taxon>Basidiomycota</taxon>
        <taxon>Agaricomycotina</taxon>
        <taxon>Agaricomycetes</taxon>
        <taxon>Agaricomycetidae</taxon>
        <taxon>Agaricales</taxon>
        <taxon>Marasmiineae</taxon>
        <taxon>Mycenaceae</taxon>
        <taxon>Mycena</taxon>
    </lineage>
</organism>
<protein>
    <submittedName>
        <fullName evidence="2">Uncharacterized protein</fullName>
    </submittedName>
</protein>
<gene>
    <name evidence="2" type="ORF">B0H16DRAFT_1747647</name>
</gene>
<evidence type="ECO:0000256" key="1">
    <source>
        <dbReference type="SAM" id="MobiDB-lite"/>
    </source>
</evidence>
<dbReference type="Proteomes" id="UP001215598">
    <property type="component" value="Unassembled WGS sequence"/>
</dbReference>
<comment type="caution">
    <text evidence="2">The sequence shown here is derived from an EMBL/GenBank/DDBJ whole genome shotgun (WGS) entry which is preliminary data.</text>
</comment>
<dbReference type="AlphaFoldDB" id="A0AAD7GSC9"/>
<feature type="compositionally biased region" description="Low complexity" evidence="1">
    <location>
        <begin position="94"/>
        <end position="105"/>
    </location>
</feature>